<name>A0A2U1KKQ2_ARTAN</name>
<accession>A0A2U1KKQ2</accession>
<dbReference type="PROSITE" id="PS50076">
    <property type="entry name" value="DNAJ_2"/>
    <property type="match status" value="1"/>
</dbReference>
<dbReference type="InterPro" id="IPR053232">
    <property type="entry name" value="DnaJ_C/III_chloroplastic"/>
</dbReference>
<sequence length="212" mass="24147">MINSTSLQISSQIETHVPSNPHNNSLVPSWLHQVSFDFRNKRLINTSFLIKTTFTSSSPLKATTRCYTPPPDETLYDLLGISESVTLSEIKLAYRQMALKYHPDVCPPDCAHECNMRFIQVKEAYKTLSNPESRAMYDTCITKGLKHLGQTSSDEKRQRKATWETQVAELKQRSAMDDDGNNSWAARVRKQRRENGSDSDQHGSDPDQYESC</sequence>
<dbReference type="EMBL" id="PKPP01016934">
    <property type="protein sequence ID" value="PWA37318.1"/>
    <property type="molecule type" value="Genomic_DNA"/>
</dbReference>
<feature type="region of interest" description="Disordered" evidence="1">
    <location>
        <begin position="168"/>
        <end position="212"/>
    </location>
</feature>
<protein>
    <submittedName>
        <fullName evidence="3">DNAJ-like 20</fullName>
    </submittedName>
</protein>
<proteinExistence type="predicted"/>
<dbReference type="CDD" id="cd06257">
    <property type="entry name" value="DnaJ"/>
    <property type="match status" value="1"/>
</dbReference>
<feature type="compositionally biased region" description="Basic and acidic residues" evidence="1">
    <location>
        <begin position="193"/>
        <end position="205"/>
    </location>
</feature>
<dbReference type="GO" id="GO:0009507">
    <property type="term" value="C:chloroplast"/>
    <property type="evidence" value="ECO:0007669"/>
    <property type="project" value="TreeGrafter"/>
</dbReference>
<dbReference type="PANTHER" id="PTHR45090:SF14">
    <property type="entry name" value="DNAJ DOMAIN, CHAPERONE J-DOMAIN SUPERFAMILY"/>
    <property type="match status" value="1"/>
</dbReference>
<dbReference type="Proteomes" id="UP000245207">
    <property type="component" value="Unassembled WGS sequence"/>
</dbReference>
<dbReference type="STRING" id="35608.A0A2U1KKQ2"/>
<evidence type="ECO:0000313" key="3">
    <source>
        <dbReference type="EMBL" id="PWA37318.1"/>
    </source>
</evidence>
<dbReference type="PANTHER" id="PTHR45090">
    <property type="entry name" value="CHAPERONE PROTEIN DNAJ 20 CHLOROPLASTIC"/>
    <property type="match status" value="1"/>
</dbReference>
<keyword evidence="4" id="KW-1185">Reference proteome</keyword>
<organism evidence="3 4">
    <name type="scientific">Artemisia annua</name>
    <name type="common">Sweet wormwood</name>
    <dbReference type="NCBI Taxonomy" id="35608"/>
    <lineage>
        <taxon>Eukaryota</taxon>
        <taxon>Viridiplantae</taxon>
        <taxon>Streptophyta</taxon>
        <taxon>Embryophyta</taxon>
        <taxon>Tracheophyta</taxon>
        <taxon>Spermatophyta</taxon>
        <taxon>Magnoliopsida</taxon>
        <taxon>eudicotyledons</taxon>
        <taxon>Gunneridae</taxon>
        <taxon>Pentapetalae</taxon>
        <taxon>asterids</taxon>
        <taxon>campanulids</taxon>
        <taxon>Asterales</taxon>
        <taxon>Asteraceae</taxon>
        <taxon>Asteroideae</taxon>
        <taxon>Anthemideae</taxon>
        <taxon>Artemisiinae</taxon>
        <taxon>Artemisia</taxon>
    </lineage>
</organism>
<dbReference type="PRINTS" id="PR00625">
    <property type="entry name" value="JDOMAIN"/>
</dbReference>
<dbReference type="InterPro" id="IPR001623">
    <property type="entry name" value="DnaJ_domain"/>
</dbReference>
<feature type="domain" description="J" evidence="2">
    <location>
        <begin position="74"/>
        <end position="141"/>
    </location>
</feature>
<evidence type="ECO:0000256" key="1">
    <source>
        <dbReference type="SAM" id="MobiDB-lite"/>
    </source>
</evidence>
<dbReference type="InterPro" id="IPR036869">
    <property type="entry name" value="J_dom_sf"/>
</dbReference>
<dbReference type="OrthoDB" id="445556at2759"/>
<gene>
    <name evidence="3" type="ORF">CTI12_AA591680</name>
</gene>
<dbReference type="SUPFAM" id="SSF46565">
    <property type="entry name" value="Chaperone J-domain"/>
    <property type="match status" value="1"/>
</dbReference>
<comment type="caution">
    <text evidence="3">The sequence shown here is derived from an EMBL/GenBank/DDBJ whole genome shotgun (WGS) entry which is preliminary data.</text>
</comment>
<evidence type="ECO:0000313" key="4">
    <source>
        <dbReference type="Proteomes" id="UP000245207"/>
    </source>
</evidence>
<dbReference type="Pfam" id="PF00226">
    <property type="entry name" value="DnaJ"/>
    <property type="match status" value="1"/>
</dbReference>
<dbReference type="SMART" id="SM00271">
    <property type="entry name" value="DnaJ"/>
    <property type="match status" value="1"/>
</dbReference>
<dbReference type="AlphaFoldDB" id="A0A2U1KKQ2"/>
<evidence type="ECO:0000259" key="2">
    <source>
        <dbReference type="PROSITE" id="PS50076"/>
    </source>
</evidence>
<dbReference type="Gene3D" id="1.10.287.110">
    <property type="entry name" value="DnaJ domain"/>
    <property type="match status" value="1"/>
</dbReference>
<reference evidence="3 4" key="1">
    <citation type="journal article" date="2018" name="Mol. Plant">
        <title>The genome of Artemisia annua provides insight into the evolution of Asteraceae family and artemisinin biosynthesis.</title>
        <authorList>
            <person name="Shen Q."/>
            <person name="Zhang L."/>
            <person name="Liao Z."/>
            <person name="Wang S."/>
            <person name="Yan T."/>
            <person name="Shi P."/>
            <person name="Liu M."/>
            <person name="Fu X."/>
            <person name="Pan Q."/>
            <person name="Wang Y."/>
            <person name="Lv Z."/>
            <person name="Lu X."/>
            <person name="Zhang F."/>
            <person name="Jiang W."/>
            <person name="Ma Y."/>
            <person name="Chen M."/>
            <person name="Hao X."/>
            <person name="Li L."/>
            <person name="Tang Y."/>
            <person name="Lv G."/>
            <person name="Zhou Y."/>
            <person name="Sun X."/>
            <person name="Brodelius P.E."/>
            <person name="Rose J.K.C."/>
            <person name="Tang K."/>
        </authorList>
    </citation>
    <scope>NUCLEOTIDE SEQUENCE [LARGE SCALE GENOMIC DNA]</scope>
    <source>
        <strain evidence="4">cv. Huhao1</strain>
        <tissue evidence="3">Leaf</tissue>
    </source>
</reference>